<reference evidence="1" key="2">
    <citation type="submission" date="2020-09" db="EMBL/GenBank/DDBJ databases">
        <authorList>
            <person name="Sun Q."/>
            <person name="Ohkuma M."/>
        </authorList>
    </citation>
    <scope>NUCLEOTIDE SEQUENCE</scope>
    <source>
        <strain evidence="1">JCM 4386</strain>
    </source>
</reference>
<proteinExistence type="predicted"/>
<gene>
    <name evidence="1" type="ORF">GCM10010269_75910</name>
</gene>
<dbReference type="Gene3D" id="1.10.287.1060">
    <property type="entry name" value="ESAT-6-like"/>
    <property type="match status" value="1"/>
</dbReference>
<dbReference type="SUPFAM" id="SSF140453">
    <property type="entry name" value="EsxAB dimer-like"/>
    <property type="match status" value="1"/>
</dbReference>
<sequence length="112" mass="12492">MADGQRLNDGQVIKLEKEIVERYESIKSQLSSLQGTLDTMETHWKGVGAGAFNAKQTEINERVRHIGGLLAWFLENINETRKLSSHTDDEVLATMKSIDVQYGGAHSALNSY</sequence>
<dbReference type="AlphaFoldDB" id="A0A918GAU9"/>
<organism evidence="1 2">
    <name type="scientific">Streptomyces humidus</name>
    <dbReference type="NCBI Taxonomy" id="52259"/>
    <lineage>
        <taxon>Bacteria</taxon>
        <taxon>Bacillati</taxon>
        <taxon>Actinomycetota</taxon>
        <taxon>Actinomycetes</taxon>
        <taxon>Kitasatosporales</taxon>
        <taxon>Streptomycetaceae</taxon>
        <taxon>Streptomyces</taxon>
    </lineage>
</organism>
<reference evidence="1" key="1">
    <citation type="journal article" date="2014" name="Int. J. Syst. Evol. Microbiol.">
        <title>Complete genome sequence of Corynebacterium casei LMG S-19264T (=DSM 44701T), isolated from a smear-ripened cheese.</title>
        <authorList>
            <consortium name="US DOE Joint Genome Institute (JGI-PGF)"/>
            <person name="Walter F."/>
            <person name="Albersmeier A."/>
            <person name="Kalinowski J."/>
            <person name="Ruckert C."/>
        </authorList>
    </citation>
    <scope>NUCLEOTIDE SEQUENCE</scope>
    <source>
        <strain evidence="1">JCM 4386</strain>
    </source>
</reference>
<dbReference type="EMBL" id="BMTL01000048">
    <property type="protein sequence ID" value="GGS26109.1"/>
    <property type="molecule type" value="Genomic_DNA"/>
</dbReference>
<name>A0A918GAU9_9ACTN</name>
<accession>A0A918GAU9</accession>
<dbReference type="InterPro" id="IPR036689">
    <property type="entry name" value="ESAT-6-like_sf"/>
</dbReference>
<dbReference type="Pfam" id="PF06013">
    <property type="entry name" value="WXG100"/>
    <property type="match status" value="1"/>
</dbReference>
<evidence type="ECO:0008006" key="3">
    <source>
        <dbReference type="Google" id="ProtNLM"/>
    </source>
</evidence>
<evidence type="ECO:0000313" key="1">
    <source>
        <dbReference type="EMBL" id="GGS26109.1"/>
    </source>
</evidence>
<dbReference type="Proteomes" id="UP000606194">
    <property type="component" value="Unassembled WGS sequence"/>
</dbReference>
<comment type="caution">
    <text evidence="1">The sequence shown here is derived from an EMBL/GenBank/DDBJ whole genome shotgun (WGS) entry which is preliminary data.</text>
</comment>
<keyword evidence="2" id="KW-1185">Reference proteome</keyword>
<protein>
    <recommendedName>
        <fullName evidence="3">WXG100 family type VII secretion target</fullName>
    </recommendedName>
</protein>
<dbReference type="RefSeq" id="WP_190153864.1">
    <property type="nucleotide sequence ID" value="NZ_BMTL01000048.1"/>
</dbReference>
<dbReference type="InterPro" id="IPR010310">
    <property type="entry name" value="T7SS_ESAT-6-like"/>
</dbReference>
<evidence type="ECO:0000313" key="2">
    <source>
        <dbReference type="Proteomes" id="UP000606194"/>
    </source>
</evidence>